<keyword evidence="4" id="KW-1185">Reference proteome</keyword>
<comment type="caution">
    <text evidence="3">The sequence shown here is derived from an EMBL/GenBank/DDBJ whole genome shotgun (WGS) entry which is preliminary data.</text>
</comment>
<organism evidence="3 4">
    <name type="scientific">Luedemannella flava</name>
    <dbReference type="NCBI Taxonomy" id="349316"/>
    <lineage>
        <taxon>Bacteria</taxon>
        <taxon>Bacillati</taxon>
        <taxon>Actinomycetota</taxon>
        <taxon>Actinomycetes</taxon>
        <taxon>Micromonosporales</taxon>
        <taxon>Micromonosporaceae</taxon>
        <taxon>Luedemannella</taxon>
    </lineage>
</organism>
<feature type="transmembrane region" description="Helical" evidence="1">
    <location>
        <begin position="912"/>
        <end position="935"/>
    </location>
</feature>
<evidence type="ECO:0000256" key="1">
    <source>
        <dbReference type="SAM" id="Phobius"/>
    </source>
</evidence>
<evidence type="ECO:0000259" key="2">
    <source>
        <dbReference type="Pfam" id="PF07477"/>
    </source>
</evidence>
<dbReference type="EMBL" id="BAAALT010000003">
    <property type="protein sequence ID" value="GAA1783781.1"/>
    <property type="molecule type" value="Genomic_DNA"/>
</dbReference>
<dbReference type="InterPro" id="IPR011099">
    <property type="entry name" value="Glyco_hydro_67_C"/>
</dbReference>
<keyword evidence="1" id="KW-0472">Membrane</keyword>
<evidence type="ECO:0000313" key="4">
    <source>
        <dbReference type="Proteomes" id="UP001500218"/>
    </source>
</evidence>
<feature type="domain" description="Glycosyl hydrolase family 67 C-terminal" evidence="2">
    <location>
        <begin position="509"/>
        <end position="561"/>
    </location>
</feature>
<dbReference type="SUPFAM" id="SSF51445">
    <property type="entry name" value="(Trans)glycosidases"/>
    <property type="match status" value="1"/>
</dbReference>
<feature type="transmembrane region" description="Helical" evidence="1">
    <location>
        <begin position="880"/>
        <end position="900"/>
    </location>
</feature>
<proteinExistence type="predicted"/>
<sequence length="1002" mass="107257">MPAPRAWPSLVAALVSLLLGAVVAIAIGEALGLSFTPSDTPPAAPRSGRAAPMVPAPRITAIGVPADERVRLAATAVADALVDRGAPAPTVGPGTADLSVRFVATFDDSPEAYRIRTEAGGRYALEAAGPAGAAAGLYALADKIRSGAAVVADGTVQKPRLGLRLTDSGSVGREPDAAAFAAGTDYSLNTDVVAEAVLPAAPWVDAAVVARIDTQFRSYVRHALREGYNGVVVPGFLEYVTFDGLGVYPAGDPHIERAKALAAAFGPVFRYAHDMGLHVYLLTDMLAVSPPLEAYLDRTVGGLNVEDPKLWSVYQAGLSELFDTMPFVDGLMVRVGEGGEVYQAGWDYSSKLAVTSEDSVRAMLRALLATVGRYDRDLIFRSWTVGVGAVGDLHTNPESYAAVLGEIDDPHLVVSTKYVAGDFYSHLPLNPTLAVGDHRRIVEFQARREFEGFGALPNDLVAEQAQALRHFLEVNPHVEGVWNWTQDGGPLRAGPMTLYLRTGFWQLYDLNTYGTARLAWDPTAEPAQVTADWVRQVLSADPATADAISGALARSREAITQGLYIGPFARQSVRALGLEPPPMMWIFEWDIVTGDSAALDSIYAVSRDHLDDAIAEGDRAVAAADDMRTLVAGTDPAAWRSPELRQSFVAALEYEANLLRTLAAYRTMVLRHAQWLDTGSSAAYDAWRDAEVGYRQARDEHVARYAGNVDLPAYNFTAADLGSVRADRDPAMAWVARGLLVLIGLVLLLGATRARFPGAAALRALFVAATRPWRLGDLPAPTGRTDRILVWLLPAVVLVASRAALTWFAAPAHLVVTLGGWLLFALVARWLVRGRDPFHLWAAIGGVALLRTALLLVALAARGPGRYWLNFWTAPTSRTVYVTMAFAAFCWLFVVVGVVLRRRYGLGGRRATGAVMLAMGLPLGVLAGLVATIGLERALTVWNDQLALLPWGLSRILGITVHLGIPSALPAALAATHLAGAATGAVLLRSKWGFAQLRRNRA</sequence>
<feature type="transmembrane region" description="Helical" evidence="1">
    <location>
        <begin position="731"/>
        <end position="751"/>
    </location>
</feature>
<feature type="transmembrane region" description="Helical" evidence="1">
    <location>
        <begin position="814"/>
        <end position="832"/>
    </location>
</feature>
<keyword evidence="1" id="KW-0812">Transmembrane</keyword>
<feature type="transmembrane region" description="Helical" evidence="1">
    <location>
        <begin position="839"/>
        <end position="860"/>
    </location>
</feature>
<dbReference type="RefSeq" id="WP_344125249.1">
    <property type="nucleotide sequence ID" value="NZ_BAAALT010000003.1"/>
</dbReference>
<feature type="transmembrane region" description="Helical" evidence="1">
    <location>
        <begin position="788"/>
        <end position="808"/>
    </location>
</feature>
<dbReference type="InterPro" id="IPR017853">
    <property type="entry name" value="GH"/>
</dbReference>
<name>A0ABP4XI06_9ACTN</name>
<feature type="transmembrane region" description="Helical" evidence="1">
    <location>
        <begin position="955"/>
        <end position="988"/>
    </location>
</feature>
<keyword evidence="1" id="KW-1133">Transmembrane helix</keyword>
<gene>
    <name evidence="3" type="ORF">GCM10009682_02400</name>
</gene>
<protein>
    <recommendedName>
        <fullName evidence="2">Glycosyl hydrolase family 67 C-terminal domain-containing protein</fullName>
    </recommendedName>
</protein>
<accession>A0ABP4XI06</accession>
<dbReference type="Proteomes" id="UP001500218">
    <property type="component" value="Unassembled WGS sequence"/>
</dbReference>
<dbReference type="Pfam" id="PF07477">
    <property type="entry name" value="Glyco_hydro_67C"/>
    <property type="match status" value="1"/>
</dbReference>
<reference evidence="4" key="1">
    <citation type="journal article" date="2019" name="Int. J. Syst. Evol. Microbiol.">
        <title>The Global Catalogue of Microorganisms (GCM) 10K type strain sequencing project: providing services to taxonomists for standard genome sequencing and annotation.</title>
        <authorList>
            <consortium name="The Broad Institute Genomics Platform"/>
            <consortium name="The Broad Institute Genome Sequencing Center for Infectious Disease"/>
            <person name="Wu L."/>
            <person name="Ma J."/>
        </authorList>
    </citation>
    <scope>NUCLEOTIDE SEQUENCE [LARGE SCALE GENOMIC DNA]</scope>
    <source>
        <strain evidence="4">JCM 13250</strain>
    </source>
</reference>
<evidence type="ECO:0000313" key="3">
    <source>
        <dbReference type="EMBL" id="GAA1783781.1"/>
    </source>
</evidence>